<dbReference type="Proteomes" id="UP000070404">
    <property type="component" value="Unassembled WGS sequence"/>
</dbReference>
<name>A0A133VKN6_9EURY</name>
<dbReference type="PANTHER" id="PTHR43179">
    <property type="entry name" value="RHAMNOSYLTRANSFERASE WBBL"/>
    <property type="match status" value="1"/>
</dbReference>
<dbReference type="PANTHER" id="PTHR43179:SF12">
    <property type="entry name" value="GALACTOFURANOSYLTRANSFERASE GLFT2"/>
    <property type="match status" value="1"/>
</dbReference>
<accession>A0A133VKN6</accession>
<evidence type="ECO:0000313" key="5">
    <source>
        <dbReference type="EMBL" id="KXB07004.1"/>
    </source>
</evidence>
<comment type="caution">
    <text evidence="5">The sequence shown here is derived from an EMBL/GenBank/DDBJ whole genome shotgun (WGS) entry which is preliminary data.</text>
</comment>
<evidence type="ECO:0000259" key="4">
    <source>
        <dbReference type="Pfam" id="PF00535"/>
    </source>
</evidence>
<dbReference type="InterPro" id="IPR029044">
    <property type="entry name" value="Nucleotide-diphossugar_trans"/>
</dbReference>
<proteinExistence type="inferred from homology"/>
<dbReference type="Pfam" id="PF00535">
    <property type="entry name" value="Glycos_transf_2"/>
    <property type="match status" value="1"/>
</dbReference>
<dbReference type="InterPro" id="IPR001173">
    <property type="entry name" value="Glyco_trans_2-like"/>
</dbReference>
<dbReference type="SUPFAM" id="SSF53448">
    <property type="entry name" value="Nucleotide-diphospho-sugar transferases"/>
    <property type="match status" value="1"/>
</dbReference>
<keyword evidence="6" id="KW-1185">Reference proteome</keyword>
<dbReference type="Gene3D" id="3.90.550.10">
    <property type="entry name" value="Spore Coat Polysaccharide Biosynthesis Protein SpsA, Chain A"/>
    <property type="match status" value="1"/>
</dbReference>
<evidence type="ECO:0000313" key="6">
    <source>
        <dbReference type="Proteomes" id="UP000070404"/>
    </source>
</evidence>
<gene>
    <name evidence="5" type="ORF">AKJ52_01170</name>
</gene>
<protein>
    <recommendedName>
        <fullName evidence="4">Glycosyltransferase 2-like domain-containing protein</fullName>
    </recommendedName>
</protein>
<dbReference type="EMBL" id="LHYF01000014">
    <property type="protein sequence ID" value="KXB07004.1"/>
    <property type="molecule type" value="Genomic_DNA"/>
</dbReference>
<evidence type="ECO:0000256" key="3">
    <source>
        <dbReference type="ARBA" id="ARBA00022679"/>
    </source>
</evidence>
<organism evidence="5 6">
    <name type="scientific">candidate division MSBL1 archaeon SCGC-AAA382C18</name>
    <dbReference type="NCBI Taxonomy" id="1698281"/>
    <lineage>
        <taxon>Archaea</taxon>
        <taxon>Methanobacteriati</taxon>
        <taxon>Methanobacteriota</taxon>
        <taxon>candidate division MSBL1</taxon>
    </lineage>
</organism>
<sequence length="293" mass="33898">MFVSIVIPTYNRRNLLKLCLRSLVQQSYPEKRYEILVIDDGSTDGTLKLLRKLEKKIPNLFFYRGKGNGPGSARNIGIRKSEGEIVFFTDDDCELPKNWIERFVDFYREHPGVGGVGGYLEADDKIIKSNIFAEYESYMSRLNYGLGETQEYIGGFETPAGGTGNMSYKREVLKEVGGFDESFPVASGEDADLKMRIILNGHNIAYLPVKAIHHREYSLKDFICQNFARSVGEVFFKKKWEKTLRANKDKFGLEMKKGFLYRLIMDFRFEMILLFFLESLIKRFGKLRCRSEL</sequence>
<keyword evidence="3" id="KW-0808">Transferase</keyword>
<comment type="similarity">
    <text evidence="1">Belongs to the glycosyltransferase 2 family.</text>
</comment>
<evidence type="ECO:0000256" key="1">
    <source>
        <dbReference type="ARBA" id="ARBA00006739"/>
    </source>
</evidence>
<dbReference type="AlphaFoldDB" id="A0A133VKN6"/>
<reference evidence="5 6" key="1">
    <citation type="journal article" date="2016" name="Sci. Rep.">
        <title>Metabolic traits of an uncultured archaeal lineage -MSBL1- from brine pools of the Red Sea.</title>
        <authorList>
            <person name="Mwirichia R."/>
            <person name="Alam I."/>
            <person name="Rashid M."/>
            <person name="Vinu M."/>
            <person name="Ba-Alawi W."/>
            <person name="Anthony Kamau A."/>
            <person name="Kamanda Ngugi D."/>
            <person name="Goker M."/>
            <person name="Klenk H.P."/>
            <person name="Bajic V."/>
            <person name="Stingl U."/>
        </authorList>
    </citation>
    <scope>NUCLEOTIDE SEQUENCE [LARGE SCALE GENOMIC DNA]</scope>
    <source>
        <strain evidence="5">SCGC-AAA382C18</strain>
    </source>
</reference>
<feature type="domain" description="Glycosyltransferase 2-like" evidence="4">
    <location>
        <begin position="4"/>
        <end position="176"/>
    </location>
</feature>
<evidence type="ECO:0000256" key="2">
    <source>
        <dbReference type="ARBA" id="ARBA00022676"/>
    </source>
</evidence>
<dbReference type="GO" id="GO:0016757">
    <property type="term" value="F:glycosyltransferase activity"/>
    <property type="evidence" value="ECO:0007669"/>
    <property type="project" value="UniProtKB-KW"/>
</dbReference>
<keyword evidence="2" id="KW-0328">Glycosyltransferase</keyword>